<sequence length="81" mass="9092">MYFSPSCECGTKLEVIEKVVITNCYAVNSNGNLKKKANEYRIIQERKLKCPNCWKTYPLLVTTPPDESGGFSGNAYGNPLR</sequence>
<evidence type="ECO:0000313" key="1">
    <source>
        <dbReference type="EMBL" id="KKN58759.1"/>
    </source>
</evidence>
<gene>
    <name evidence="1" type="ORF">LCGC14_0548540</name>
</gene>
<reference evidence="1" key="1">
    <citation type="journal article" date="2015" name="Nature">
        <title>Complex archaea that bridge the gap between prokaryotes and eukaryotes.</title>
        <authorList>
            <person name="Spang A."/>
            <person name="Saw J.H."/>
            <person name="Jorgensen S.L."/>
            <person name="Zaremba-Niedzwiedzka K."/>
            <person name="Martijn J."/>
            <person name="Lind A.E."/>
            <person name="van Eijk R."/>
            <person name="Schleper C."/>
            <person name="Guy L."/>
            <person name="Ettema T.J."/>
        </authorList>
    </citation>
    <scope>NUCLEOTIDE SEQUENCE</scope>
</reference>
<comment type="caution">
    <text evidence="1">The sequence shown here is derived from an EMBL/GenBank/DDBJ whole genome shotgun (WGS) entry which is preliminary data.</text>
</comment>
<dbReference type="EMBL" id="LAZR01000748">
    <property type="protein sequence ID" value="KKN58759.1"/>
    <property type="molecule type" value="Genomic_DNA"/>
</dbReference>
<proteinExistence type="predicted"/>
<protein>
    <submittedName>
        <fullName evidence="1">Uncharacterized protein</fullName>
    </submittedName>
</protein>
<accession>A0A0F9RVE7</accession>
<name>A0A0F9RVE7_9ZZZZ</name>
<dbReference type="AlphaFoldDB" id="A0A0F9RVE7"/>
<organism evidence="1">
    <name type="scientific">marine sediment metagenome</name>
    <dbReference type="NCBI Taxonomy" id="412755"/>
    <lineage>
        <taxon>unclassified sequences</taxon>
        <taxon>metagenomes</taxon>
        <taxon>ecological metagenomes</taxon>
    </lineage>
</organism>